<keyword evidence="6" id="KW-0906">Nuclear pore complex</keyword>
<dbReference type="PROSITE" id="PS50196">
    <property type="entry name" value="RANBD1"/>
    <property type="match status" value="1"/>
</dbReference>
<dbReference type="EMBL" id="LATX01002412">
    <property type="protein sequence ID" value="KTB29766.1"/>
    <property type="molecule type" value="Genomic_DNA"/>
</dbReference>
<name>A0A0W0F0D0_MONRR</name>
<dbReference type="GO" id="GO:0051028">
    <property type="term" value="P:mRNA transport"/>
    <property type="evidence" value="ECO:0007669"/>
    <property type="project" value="UniProtKB-KW"/>
</dbReference>
<feature type="compositionally biased region" description="Polar residues" evidence="8">
    <location>
        <begin position="247"/>
        <end position="264"/>
    </location>
</feature>
<proteinExistence type="predicted"/>
<evidence type="ECO:0000256" key="4">
    <source>
        <dbReference type="ARBA" id="ARBA00022927"/>
    </source>
</evidence>
<sequence>MKRVADRQLTKDHEDEEDDESQEQSVFKKADDSVLASRQIRGLPRRAQKTASSSSIVSNASTEADSNETPSATPPTTTTTTTTTTTFGGFGGFGSKSSSFTFTPPSSQSTTSIFGSKSNAATAPVASSTASNTAKTFSSFLGSSNTNGTSSSLPAPAKSAPLTSQPTIPNIESDDDDSAAVHYYTSLRGLNVSFVSTVSKAVEEDPFVDIGGLLERYKELRVGLQREYDQKETSKAAVKSTMPTPPSSFSGFGNLSSASVKNSATTSSGSGSGGFTPTFEAGKSTSNTSPFSFSSTAPSPSTSATPSLPFSVVKPSSEVSSGSGSSTTTPATGFFKPATTSTTNSLFGTKPADSSSSSQPASSPFTFGTSATTTSPFGGFGSSEKLSSAPTPSTPPASKSGFGGFGASSAFGKTSPGGGSIGNPVGFGFGVATETSNAISNPFGAPASTSGGFSFGQPAPASTTGTTKTEASESTDADEGGGSQETTNNEVATGMFGPNPHDEEGEGEEDEETVHSVKSKVYKMKKDADNKTSWAELGTGFLRLKKHKAKGTRRLLLRNSSNGKININFVLYAGLKPSLNQKSLTFVGHENGTAQTYNIRVKTEDQARELKEVLEREIAFVKAKPSD</sequence>
<dbReference type="PANTHER" id="PTHR38697:SF1">
    <property type="entry name" value="NUCLEAR PORE COMPLEX PROTEIN SIMILAR TO S. CEREVISIAE NUP2 (EUROFUNG)"/>
    <property type="match status" value="1"/>
</dbReference>
<dbReference type="Pfam" id="PF08911">
    <property type="entry name" value="NUP50"/>
    <property type="match status" value="1"/>
</dbReference>
<dbReference type="AlphaFoldDB" id="A0A0W0F0D0"/>
<feature type="compositionally biased region" description="Low complexity" evidence="8">
    <location>
        <begin position="52"/>
        <end position="61"/>
    </location>
</feature>
<feature type="compositionally biased region" description="Low complexity" evidence="8">
    <location>
        <begin position="351"/>
        <end position="364"/>
    </location>
</feature>
<evidence type="ECO:0000256" key="8">
    <source>
        <dbReference type="SAM" id="MobiDB-lite"/>
    </source>
</evidence>
<evidence type="ECO:0000256" key="6">
    <source>
        <dbReference type="ARBA" id="ARBA00023132"/>
    </source>
</evidence>
<dbReference type="Gene3D" id="2.30.29.30">
    <property type="entry name" value="Pleckstrin-homology domain (PH domain)/Phosphotyrosine-binding domain (PTB)"/>
    <property type="match status" value="1"/>
</dbReference>
<dbReference type="Proteomes" id="UP000054988">
    <property type="component" value="Unassembled WGS sequence"/>
</dbReference>
<dbReference type="PANTHER" id="PTHR38697">
    <property type="entry name" value="NUCLEAR PORE COMPLEX PROTEIN SIMILAR TO S. CEREVISIAE NUP2 (EUROFUNG)"/>
    <property type="match status" value="1"/>
</dbReference>
<dbReference type="CDD" id="cd13170">
    <property type="entry name" value="RanBD_NUP50"/>
    <property type="match status" value="1"/>
</dbReference>
<dbReference type="InterPro" id="IPR011993">
    <property type="entry name" value="PH-like_dom_sf"/>
</dbReference>
<evidence type="ECO:0000256" key="1">
    <source>
        <dbReference type="ARBA" id="ARBA00004567"/>
    </source>
</evidence>
<dbReference type="InterPro" id="IPR000156">
    <property type="entry name" value="Ran_bind_dom"/>
</dbReference>
<keyword evidence="7" id="KW-0539">Nucleus</keyword>
<dbReference type="GO" id="GO:0005643">
    <property type="term" value="C:nuclear pore"/>
    <property type="evidence" value="ECO:0007669"/>
    <property type="project" value="UniProtKB-SubCell"/>
</dbReference>
<dbReference type="InterPro" id="IPR015007">
    <property type="entry name" value="NUP2/50/61"/>
</dbReference>
<keyword evidence="5" id="KW-0811">Translocation</keyword>
<feature type="compositionally biased region" description="Acidic residues" evidence="8">
    <location>
        <begin position="503"/>
        <end position="512"/>
    </location>
</feature>
<comment type="subcellular location">
    <subcellularLocation>
        <location evidence="1">Nucleus</location>
        <location evidence="1">Nuclear pore complex</location>
    </subcellularLocation>
</comment>
<feature type="compositionally biased region" description="Basic and acidic residues" evidence="8">
    <location>
        <begin position="1"/>
        <end position="13"/>
    </location>
</feature>
<feature type="compositionally biased region" description="Gly residues" evidence="8">
    <location>
        <begin position="415"/>
        <end position="425"/>
    </location>
</feature>
<evidence type="ECO:0000313" key="10">
    <source>
        <dbReference type="EMBL" id="KTB29766.1"/>
    </source>
</evidence>
<keyword evidence="4" id="KW-0653">Protein transport</keyword>
<evidence type="ECO:0000256" key="5">
    <source>
        <dbReference type="ARBA" id="ARBA00023010"/>
    </source>
</evidence>
<evidence type="ECO:0000313" key="11">
    <source>
        <dbReference type="Proteomes" id="UP000054988"/>
    </source>
</evidence>
<comment type="caution">
    <text evidence="10">The sequence shown here is derived from an EMBL/GenBank/DDBJ whole genome shotgun (WGS) entry which is preliminary data.</text>
</comment>
<evidence type="ECO:0000259" key="9">
    <source>
        <dbReference type="PROSITE" id="PS50196"/>
    </source>
</evidence>
<dbReference type="Pfam" id="PF00638">
    <property type="entry name" value="Ran_BP1"/>
    <property type="match status" value="1"/>
</dbReference>
<feature type="region of interest" description="Disordered" evidence="8">
    <location>
        <begin position="145"/>
        <end position="175"/>
    </location>
</feature>
<dbReference type="SMART" id="SM00160">
    <property type="entry name" value="RanBD"/>
    <property type="match status" value="1"/>
</dbReference>
<feature type="compositionally biased region" description="Low complexity" evidence="8">
    <location>
        <begin position="145"/>
        <end position="164"/>
    </location>
</feature>
<feature type="compositionally biased region" description="Polar residues" evidence="8">
    <location>
        <begin position="338"/>
        <end position="347"/>
    </location>
</feature>
<dbReference type="SUPFAM" id="SSF50729">
    <property type="entry name" value="PH domain-like"/>
    <property type="match status" value="1"/>
</dbReference>
<evidence type="ECO:0000256" key="3">
    <source>
        <dbReference type="ARBA" id="ARBA00022816"/>
    </source>
</evidence>
<evidence type="ECO:0000256" key="7">
    <source>
        <dbReference type="ARBA" id="ARBA00023242"/>
    </source>
</evidence>
<feature type="compositionally biased region" description="Polar residues" evidence="8">
    <location>
        <begin position="365"/>
        <end position="376"/>
    </location>
</feature>
<evidence type="ECO:0000256" key="2">
    <source>
        <dbReference type="ARBA" id="ARBA00022448"/>
    </source>
</evidence>
<feature type="compositionally biased region" description="Polar residues" evidence="8">
    <location>
        <begin position="460"/>
        <end position="472"/>
    </location>
</feature>
<organism evidence="10 11">
    <name type="scientific">Moniliophthora roreri</name>
    <name type="common">Frosty pod rot fungus</name>
    <name type="synonym">Monilia roreri</name>
    <dbReference type="NCBI Taxonomy" id="221103"/>
    <lineage>
        <taxon>Eukaryota</taxon>
        <taxon>Fungi</taxon>
        <taxon>Dikarya</taxon>
        <taxon>Basidiomycota</taxon>
        <taxon>Agaricomycotina</taxon>
        <taxon>Agaricomycetes</taxon>
        <taxon>Agaricomycetidae</taxon>
        <taxon>Agaricales</taxon>
        <taxon>Marasmiineae</taxon>
        <taxon>Marasmiaceae</taxon>
        <taxon>Moniliophthora</taxon>
    </lineage>
</organism>
<gene>
    <name evidence="10" type="ORF">WG66_17645</name>
</gene>
<feature type="compositionally biased region" description="Low complexity" evidence="8">
    <location>
        <begin position="265"/>
        <end position="335"/>
    </location>
</feature>
<dbReference type="InterPro" id="IPR053074">
    <property type="entry name" value="NPC_Nucleoporin"/>
</dbReference>
<protein>
    <recommendedName>
        <fullName evidence="9">RanBD1 domain-containing protein</fullName>
    </recommendedName>
</protein>
<dbReference type="GO" id="GO:0015031">
    <property type="term" value="P:protein transport"/>
    <property type="evidence" value="ECO:0007669"/>
    <property type="project" value="UniProtKB-KW"/>
</dbReference>
<feature type="domain" description="RanBD1" evidence="9">
    <location>
        <begin position="498"/>
        <end position="623"/>
    </location>
</feature>
<keyword evidence="3" id="KW-0509">mRNA transport</keyword>
<reference evidence="10 11" key="1">
    <citation type="submission" date="2015-12" db="EMBL/GenBank/DDBJ databases">
        <title>Draft genome sequence of Moniliophthora roreri, the causal agent of frosty pod rot of cacao.</title>
        <authorList>
            <person name="Aime M.C."/>
            <person name="Diaz-Valderrama J.R."/>
            <person name="Kijpornyongpan T."/>
            <person name="Phillips-Mora W."/>
        </authorList>
    </citation>
    <scope>NUCLEOTIDE SEQUENCE [LARGE SCALE GENOMIC DNA]</scope>
    <source>
        <strain evidence="10 11">MCA 2952</strain>
    </source>
</reference>
<feature type="compositionally biased region" description="Low complexity" evidence="8">
    <location>
        <begin position="69"/>
        <end position="87"/>
    </location>
</feature>
<feature type="compositionally biased region" description="Low complexity" evidence="8">
    <location>
        <begin position="387"/>
        <end position="400"/>
    </location>
</feature>
<dbReference type="eggNOG" id="KOG0864">
    <property type="taxonomic scope" value="Eukaryota"/>
</dbReference>
<feature type="region of interest" description="Disordered" evidence="8">
    <location>
        <begin position="449"/>
        <end position="516"/>
    </location>
</feature>
<feature type="region of interest" description="Disordered" evidence="8">
    <location>
        <begin position="1"/>
        <end position="90"/>
    </location>
</feature>
<accession>A0A0W0F0D0</accession>
<keyword evidence="2" id="KW-0813">Transport</keyword>
<feature type="region of interest" description="Disordered" evidence="8">
    <location>
        <begin position="227"/>
        <end position="425"/>
    </location>
</feature>